<sequence length="223" mass="24678">MTSFQIPDPLTLIVLTAVLALAPFFAIMATSYVKLVVVLSLVRNALGIQQIPPNMVLNGIAVILTIYIMAPVGQSTFAAVEKEDFKEFTPARLRLVLEKGSTPIRDFLNRHTSAHEKKFFLDTARRVWGNDARVEISNDSFFVLIPAFTVSELTAAFQIGFLLYLPFIAIDLIVSNILLAMGMMMVSPMTISLPFKLLLFVLVDGWARLIHGLVMTYVLKSGG</sequence>
<dbReference type="NCBIfam" id="NF009438">
    <property type="entry name" value="PRK12797.1"/>
    <property type="match status" value="1"/>
</dbReference>
<gene>
    <name evidence="8" type="ORF">HNQ65_000774</name>
</gene>
<dbReference type="PANTHER" id="PTHR30587:SF2">
    <property type="entry name" value="SURFACE PRESENTATION OF ANTIGENS PROTEIN SPAP"/>
    <property type="match status" value="1"/>
</dbReference>
<evidence type="ECO:0000256" key="5">
    <source>
        <dbReference type="ARBA" id="ARBA00022989"/>
    </source>
</evidence>
<dbReference type="GO" id="GO:0005886">
    <property type="term" value="C:plasma membrane"/>
    <property type="evidence" value="ECO:0007669"/>
    <property type="project" value="UniProtKB-SubCell"/>
</dbReference>
<dbReference type="EMBL" id="JACHIG010000001">
    <property type="protein sequence ID" value="MBB5031220.1"/>
    <property type="molecule type" value="Genomic_DNA"/>
</dbReference>
<reference evidence="8 9" key="1">
    <citation type="submission" date="2020-08" db="EMBL/GenBank/DDBJ databases">
        <title>Genomic Encyclopedia of Type Strains, Phase IV (KMG-IV): sequencing the most valuable type-strain genomes for metagenomic binning, comparative biology and taxonomic classification.</title>
        <authorList>
            <person name="Goeker M."/>
        </authorList>
    </citation>
    <scope>NUCLEOTIDE SEQUENCE [LARGE SCALE GENOMIC DNA]</scope>
    <source>
        <strain evidence="8 9">DSM 12252</strain>
    </source>
</reference>
<comment type="subcellular location">
    <subcellularLocation>
        <location evidence="1">Cell membrane</location>
        <topology evidence="1">Multi-pass membrane protein</topology>
    </subcellularLocation>
</comment>
<evidence type="ECO:0000313" key="8">
    <source>
        <dbReference type="EMBL" id="MBB5031220.1"/>
    </source>
</evidence>
<keyword evidence="3" id="KW-1003">Cell membrane</keyword>
<dbReference type="InterPro" id="IPR005838">
    <property type="entry name" value="T3SS_IM_P"/>
</dbReference>
<protein>
    <submittedName>
        <fullName evidence="8">Type III secretion protein R</fullName>
    </submittedName>
</protein>
<keyword evidence="4 7" id="KW-0812">Transmembrane</keyword>
<evidence type="ECO:0000313" key="9">
    <source>
        <dbReference type="Proteomes" id="UP000590740"/>
    </source>
</evidence>
<feature type="transmembrane region" description="Helical" evidence="7">
    <location>
        <begin position="12"/>
        <end position="42"/>
    </location>
</feature>
<dbReference type="Proteomes" id="UP000590740">
    <property type="component" value="Unassembled WGS sequence"/>
</dbReference>
<dbReference type="Pfam" id="PF00813">
    <property type="entry name" value="FliP"/>
    <property type="match status" value="1"/>
</dbReference>
<evidence type="ECO:0000256" key="4">
    <source>
        <dbReference type="ARBA" id="ARBA00022692"/>
    </source>
</evidence>
<dbReference type="InterPro" id="IPR005773">
    <property type="entry name" value="T3SS_YscR-like"/>
</dbReference>
<dbReference type="PRINTS" id="PR01302">
    <property type="entry name" value="TYPE3IMPPROT"/>
</dbReference>
<comment type="similarity">
    <text evidence="2">Belongs to the FliP/MopC/SpaP family.</text>
</comment>
<keyword evidence="6 7" id="KW-0472">Membrane</keyword>
<dbReference type="AlphaFoldDB" id="A0A7W8DIQ6"/>
<dbReference type="RefSeq" id="WP_184338152.1">
    <property type="nucleotide sequence ID" value="NZ_JACHIG010000001.1"/>
</dbReference>
<accession>A0A7W8DIQ6</accession>
<dbReference type="PROSITE" id="PS01061">
    <property type="entry name" value="FLIP_2"/>
    <property type="match status" value="1"/>
</dbReference>
<proteinExistence type="inferred from homology"/>
<feature type="transmembrane region" description="Helical" evidence="7">
    <location>
        <begin position="54"/>
        <end position="72"/>
    </location>
</feature>
<name>A0A7W8DIQ6_9BACT</name>
<dbReference type="PANTHER" id="PTHR30587">
    <property type="entry name" value="FLAGELLAR BIOSYNTHETIC PROTEIN FLIP"/>
    <property type="match status" value="1"/>
</dbReference>
<keyword evidence="5 7" id="KW-1133">Transmembrane helix</keyword>
<keyword evidence="9" id="KW-1185">Reference proteome</keyword>
<feature type="transmembrane region" description="Helical" evidence="7">
    <location>
        <begin position="197"/>
        <end position="219"/>
    </location>
</feature>
<evidence type="ECO:0000256" key="7">
    <source>
        <dbReference type="SAM" id="Phobius"/>
    </source>
</evidence>
<evidence type="ECO:0000256" key="1">
    <source>
        <dbReference type="ARBA" id="ARBA00004651"/>
    </source>
</evidence>
<comment type="caution">
    <text evidence="8">The sequence shown here is derived from an EMBL/GenBank/DDBJ whole genome shotgun (WGS) entry which is preliminary data.</text>
</comment>
<dbReference type="NCBIfam" id="TIGR01102">
    <property type="entry name" value="yscR"/>
    <property type="match status" value="1"/>
</dbReference>
<evidence type="ECO:0000256" key="6">
    <source>
        <dbReference type="ARBA" id="ARBA00023136"/>
    </source>
</evidence>
<dbReference type="GO" id="GO:0009306">
    <property type="term" value="P:protein secretion"/>
    <property type="evidence" value="ECO:0007669"/>
    <property type="project" value="InterPro"/>
</dbReference>
<evidence type="ECO:0000256" key="2">
    <source>
        <dbReference type="ARBA" id="ARBA00006257"/>
    </source>
</evidence>
<evidence type="ECO:0000256" key="3">
    <source>
        <dbReference type="ARBA" id="ARBA00022475"/>
    </source>
</evidence>
<dbReference type="PROSITE" id="PS01060">
    <property type="entry name" value="FLIP_1"/>
    <property type="match status" value="1"/>
</dbReference>
<organism evidence="8 9">
    <name type="scientific">Prosthecobacter vanneervenii</name>
    <dbReference type="NCBI Taxonomy" id="48466"/>
    <lineage>
        <taxon>Bacteria</taxon>
        <taxon>Pseudomonadati</taxon>
        <taxon>Verrucomicrobiota</taxon>
        <taxon>Verrucomicrobiia</taxon>
        <taxon>Verrucomicrobiales</taxon>
        <taxon>Verrucomicrobiaceae</taxon>
        <taxon>Prosthecobacter</taxon>
    </lineage>
</organism>